<evidence type="ECO:0000313" key="1">
    <source>
        <dbReference type="EMBL" id="MBB4149809.1"/>
    </source>
</evidence>
<proteinExistence type="predicted"/>
<sequence length="58" mass="6458">MTEAEFAAGVARYRVALGEEHPVAGIPSAEDFETMLRRMPAWMSRVFAQSVEPMDMLA</sequence>
<organism evidence="1 2">
    <name type="scientific">Sphingobium scionense</name>
    <dbReference type="NCBI Taxonomy" id="1404341"/>
    <lineage>
        <taxon>Bacteria</taxon>
        <taxon>Pseudomonadati</taxon>
        <taxon>Pseudomonadota</taxon>
        <taxon>Alphaproteobacteria</taxon>
        <taxon>Sphingomonadales</taxon>
        <taxon>Sphingomonadaceae</taxon>
        <taxon>Sphingobium</taxon>
    </lineage>
</organism>
<dbReference type="RefSeq" id="WP_188083304.1">
    <property type="nucleotide sequence ID" value="NZ_JACIEU010000015.1"/>
</dbReference>
<comment type="caution">
    <text evidence="1">The sequence shown here is derived from an EMBL/GenBank/DDBJ whole genome shotgun (WGS) entry which is preliminary data.</text>
</comment>
<reference evidence="1 2" key="1">
    <citation type="submission" date="2020-08" db="EMBL/GenBank/DDBJ databases">
        <title>Genomic Encyclopedia of Type Strains, Phase IV (KMG-IV): sequencing the most valuable type-strain genomes for metagenomic binning, comparative biology and taxonomic classification.</title>
        <authorList>
            <person name="Goeker M."/>
        </authorList>
    </citation>
    <scope>NUCLEOTIDE SEQUENCE [LARGE SCALE GENOMIC DNA]</scope>
    <source>
        <strain evidence="1 2">DSM 19371</strain>
    </source>
</reference>
<dbReference type="AlphaFoldDB" id="A0A7W6LST5"/>
<name>A0A7W6LST5_9SPHN</name>
<evidence type="ECO:0000313" key="2">
    <source>
        <dbReference type="Proteomes" id="UP000590524"/>
    </source>
</evidence>
<accession>A0A7W6LST5</accession>
<dbReference type="Proteomes" id="UP000590524">
    <property type="component" value="Unassembled WGS sequence"/>
</dbReference>
<gene>
    <name evidence="1" type="ORF">GGQ90_003603</name>
</gene>
<dbReference type="EMBL" id="JACIEU010000015">
    <property type="protein sequence ID" value="MBB4149809.1"/>
    <property type="molecule type" value="Genomic_DNA"/>
</dbReference>
<protein>
    <submittedName>
        <fullName evidence="1">Uncharacterized protein</fullName>
    </submittedName>
</protein>
<keyword evidence="2" id="KW-1185">Reference proteome</keyword>